<protein>
    <submittedName>
        <fullName evidence="6">IclR family transcriptional regulator</fullName>
    </submittedName>
</protein>
<dbReference type="GO" id="GO:0045892">
    <property type="term" value="P:negative regulation of DNA-templated transcription"/>
    <property type="evidence" value="ECO:0007669"/>
    <property type="project" value="TreeGrafter"/>
</dbReference>
<dbReference type="PROSITE" id="PS51077">
    <property type="entry name" value="HTH_ICLR"/>
    <property type="match status" value="1"/>
</dbReference>
<dbReference type="SMART" id="SM00346">
    <property type="entry name" value="HTH_ICLR"/>
    <property type="match status" value="1"/>
</dbReference>
<evidence type="ECO:0000313" key="7">
    <source>
        <dbReference type="Proteomes" id="UP000245202"/>
    </source>
</evidence>
<dbReference type="SUPFAM" id="SSF46785">
    <property type="entry name" value="Winged helix' DNA-binding domain"/>
    <property type="match status" value="1"/>
</dbReference>
<dbReference type="Proteomes" id="UP000245202">
    <property type="component" value="Unassembled WGS sequence"/>
</dbReference>
<dbReference type="RefSeq" id="WP_087570606.1">
    <property type="nucleotide sequence ID" value="NZ_BDQX01000206.1"/>
</dbReference>
<dbReference type="GO" id="GO:0003700">
    <property type="term" value="F:DNA-binding transcription factor activity"/>
    <property type="evidence" value="ECO:0007669"/>
    <property type="project" value="TreeGrafter"/>
</dbReference>
<dbReference type="InterPro" id="IPR029016">
    <property type="entry name" value="GAF-like_dom_sf"/>
</dbReference>
<reference evidence="6 7" key="1">
    <citation type="submission" date="2017-08" db="EMBL/GenBank/DDBJ databases">
        <title>Substantial Increase in Enzyme Production by Combined Drug-Resistance Mutations in Paenibacillus agaridevorans.</title>
        <authorList>
            <person name="Tanaka Y."/>
            <person name="Funane K."/>
            <person name="Hosaka T."/>
            <person name="Shiwa Y."/>
            <person name="Fujita N."/>
            <person name="Miyazaki T."/>
            <person name="Yoshikawa H."/>
            <person name="Murakami K."/>
            <person name="Kasahara K."/>
            <person name="Inaoka T."/>
            <person name="Hiraga Y."/>
            <person name="Ochi K."/>
        </authorList>
    </citation>
    <scope>NUCLEOTIDE SEQUENCE [LARGE SCALE GENOMIC DNA]</scope>
    <source>
        <strain evidence="6 7">T-3040</strain>
    </source>
</reference>
<keyword evidence="2" id="KW-0238">DNA-binding</keyword>
<proteinExistence type="predicted"/>
<dbReference type="InterPro" id="IPR005471">
    <property type="entry name" value="Tscrpt_reg_IclR_N"/>
</dbReference>
<comment type="caution">
    <text evidence="6">The sequence shown here is derived from an EMBL/GenBank/DDBJ whole genome shotgun (WGS) entry which is preliminary data.</text>
</comment>
<evidence type="ECO:0000256" key="2">
    <source>
        <dbReference type="ARBA" id="ARBA00023125"/>
    </source>
</evidence>
<dbReference type="Gene3D" id="3.30.450.40">
    <property type="match status" value="1"/>
</dbReference>
<dbReference type="AlphaFoldDB" id="A0A2R5EW09"/>
<dbReference type="PANTHER" id="PTHR30136">
    <property type="entry name" value="HELIX-TURN-HELIX TRANSCRIPTIONAL REGULATOR, ICLR FAMILY"/>
    <property type="match status" value="1"/>
</dbReference>
<dbReference type="InterPro" id="IPR050707">
    <property type="entry name" value="HTH_MetabolicPath_Reg"/>
</dbReference>
<keyword evidence="3" id="KW-0804">Transcription</keyword>
<evidence type="ECO:0000259" key="5">
    <source>
        <dbReference type="PROSITE" id="PS51078"/>
    </source>
</evidence>
<dbReference type="Pfam" id="PF01614">
    <property type="entry name" value="IclR_C"/>
    <property type="match status" value="1"/>
</dbReference>
<dbReference type="PROSITE" id="PS51078">
    <property type="entry name" value="ICLR_ED"/>
    <property type="match status" value="1"/>
</dbReference>
<keyword evidence="1" id="KW-0805">Transcription regulation</keyword>
<sequence length="258" mass="28486">MSIKTESPSYSVPALEKSIAIIDCLAHSAEGLTLSGLCKKLNLPKTSVYSILHTLETHNYVRKNPDGSYNLGLSLYSLGMLSIRHIDPNSLFGPHLEKLRDETHFTVHLCTFDNGESICLKKIEGFGSVRFLSYVGERKPLNVSACGKAISAFLPENELQKLFDKGMGSLTDNSISSESAFREHLKQIREYGYSIDDEEGELGVRCVGTPIFRDNQHIFGAISISTLKANMPMQKVAEYADKLMETAKILSGFLGSKT</sequence>
<evidence type="ECO:0000256" key="1">
    <source>
        <dbReference type="ARBA" id="ARBA00023015"/>
    </source>
</evidence>
<feature type="domain" description="IclR-ED" evidence="5">
    <location>
        <begin position="74"/>
        <end position="256"/>
    </location>
</feature>
<organism evidence="6 7">
    <name type="scientific">Paenibacillus agaridevorans</name>
    <dbReference type="NCBI Taxonomy" id="171404"/>
    <lineage>
        <taxon>Bacteria</taxon>
        <taxon>Bacillati</taxon>
        <taxon>Bacillota</taxon>
        <taxon>Bacilli</taxon>
        <taxon>Bacillales</taxon>
        <taxon>Paenibacillaceae</taxon>
        <taxon>Paenibacillus</taxon>
    </lineage>
</organism>
<keyword evidence="7" id="KW-1185">Reference proteome</keyword>
<dbReference type="SUPFAM" id="SSF55781">
    <property type="entry name" value="GAF domain-like"/>
    <property type="match status" value="1"/>
</dbReference>
<accession>A0A2R5EW09</accession>
<feature type="domain" description="HTH iclR-type" evidence="4">
    <location>
        <begin position="12"/>
        <end position="73"/>
    </location>
</feature>
<dbReference type="PANTHER" id="PTHR30136:SF35">
    <property type="entry name" value="HTH-TYPE TRANSCRIPTIONAL REGULATOR RV1719"/>
    <property type="match status" value="1"/>
</dbReference>
<evidence type="ECO:0000256" key="3">
    <source>
        <dbReference type="ARBA" id="ARBA00023163"/>
    </source>
</evidence>
<evidence type="ECO:0000313" key="6">
    <source>
        <dbReference type="EMBL" id="GBG09228.1"/>
    </source>
</evidence>
<dbReference type="Pfam" id="PF09339">
    <property type="entry name" value="HTH_IclR"/>
    <property type="match status" value="1"/>
</dbReference>
<dbReference type="Gene3D" id="1.10.10.10">
    <property type="entry name" value="Winged helix-like DNA-binding domain superfamily/Winged helix DNA-binding domain"/>
    <property type="match status" value="1"/>
</dbReference>
<dbReference type="InterPro" id="IPR036390">
    <property type="entry name" value="WH_DNA-bd_sf"/>
</dbReference>
<gene>
    <name evidence="6" type="ORF">PAT3040_03869</name>
</gene>
<dbReference type="InterPro" id="IPR036388">
    <property type="entry name" value="WH-like_DNA-bd_sf"/>
</dbReference>
<name>A0A2R5EW09_9BACL</name>
<dbReference type="EMBL" id="BDQX01000206">
    <property type="protein sequence ID" value="GBG09228.1"/>
    <property type="molecule type" value="Genomic_DNA"/>
</dbReference>
<dbReference type="InterPro" id="IPR014757">
    <property type="entry name" value="Tscrpt_reg_IclR_C"/>
</dbReference>
<evidence type="ECO:0000259" key="4">
    <source>
        <dbReference type="PROSITE" id="PS51077"/>
    </source>
</evidence>
<dbReference type="GO" id="GO:0003677">
    <property type="term" value="F:DNA binding"/>
    <property type="evidence" value="ECO:0007669"/>
    <property type="project" value="UniProtKB-KW"/>
</dbReference>